<dbReference type="GO" id="GO:0006355">
    <property type="term" value="P:regulation of DNA-templated transcription"/>
    <property type="evidence" value="ECO:0007669"/>
    <property type="project" value="InterPro"/>
</dbReference>
<dbReference type="InterPro" id="IPR016032">
    <property type="entry name" value="Sig_transdc_resp-reg_C-effctor"/>
</dbReference>
<evidence type="ECO:0000259" key="2">
    <source>
        <dbReference type="PROSITE" id="PS50043"/>
    </source>
</evidence>
<sequence length="204" mass="23723">MKQIFLMSQCQYTRLGLFKLIESAGEHPVQVISVETPEQIASHILSDRHAPGKQNVIVVDLTCHEAPAMVKALWFLWNLSVLYSERRELGGVPCILFGCQRTLDNIRHPFVWVSPSQGLRQLQNVFLRILAIPSRYIREHKIKRLSVNERRVMNYLLGGKAAGDIATRMQINYRNVCYYRQRAIFKIGLRNRNDIAWIMNRTFL</sequence>
<dbReference type="Pfam" id="PF00196">
    <property type="entry name" value="GerE"/>
    <property type="match status" value="1"/>
</dbReference>
<dbReference type="GO" id="GO:0003677">
    <property type="term" value="F:DNA binding"/>
    <property type="evidence" value="ECO:0007669"/>
    <property type="project" value="UniProtKB-KW"/>
</dbReference>
<dbReference type="AlphaFoldDB" id="A0A9P1PVZ8"/>
<reference evidence="3 4" key="1">
    <citation type="submission" date="2015-03" db="EMBL/GenBank/DDBJ databases">
        <authorList>
            <consortium name="Pathogen Informatics"/>
            <person name="Murphy D."/>
        </authorList>
    </citation>
    <scope>NUCLEOTIDE SEQUENCE [LARGE SCALE GENOMIC DNA]</scope>
    <source>
        <strain evidence="3 4">IP27818</strain>
    </source>
</reference>
<dbReference type="RefSeq" id="WP_050131128.1">
    <property type="nucleotide sequence ID" value="NZ_CPZF01000005.1"/>
</dbReference>
<gene>
    <name evidence="3" type="ORF">ERS137939_02347</name>
</gene>
<dbReference type="EMBL" id="CPZF01000005">
    <property type="protein sequence ID" value="CNF76397.1"/>
    <property type="molecule type" value="Genomic_DNA"/>
</dbReference>
<proteinExistence type="predicted"/>
<evidence type="ECO:0000313" key="3">
    <source>
        <dbReference type="EMBL" id="CNF76397.1"/>
    </source>
</evidence>
<dbReference type="PROSITE" id="PS50043">
    <property type="entry name" value="HTH_LUXR_2"/>
    <property type="match status" value="1"/>
</dbReference>
<feature type="domain" description="HTH luxR-type" evidence="2">
    <location>
        <begin position="138"/>
        <end position="203"/>
    </location>
</feature>
<dbReference type="InterPro" id="IPR036388">
    <property type="entry name" value="WH-like_DNA-bd_sf"/>
</dbReference>
<protein>
    <submittedName>
        <fullName evidence="3">Bacterial regulatory proteins, luxR family</fullName>
    </submittedName>
</protein>
<comment type="caution">
    <text evidence="3">The sequence shown here is derived from an EMBL/GenBank/DDBJ whole genome shotgun (WGS) entry which is preliminary data.</text>
</comment>
<evidence type="ECO:0000256" key="1">
    <source>
        <dbReference type="ARBA" id="ARBA00023125"/>
    </source>
</evidence>
<evidence type="ECO:0000313" key="4">
    <source>
        <dbReference type="Proteomes" id="UP000041356"/>
    </source>
</evidence>
<accession>A0A9P1PVZ8</accession>
<organism evidence="3 4">
    <name type="scientific">Yersinia enterocolitica</name>
    <dbReference type="NCBI Taxonomy" id="630"/>
    <lineage>
        <taxon>Bacteria</taxon>
        <taxon>Pseudomonadati</taxon>
        <taxon>Pseudomonadota</taxon>
        <taxon>Gammaproteobacteria</taxon>
        <taxon>Enterobacterales</taxon>
        <taxon>Yersiniaceae</taxon>
        <taxon>Yersinia</taxon>
    </lineage>
</organism>
<dbReference type="SUPFAM" id="SSF46894">
    <property type="entry name" value="C-terminal effector domain of the bipartite response regulators"/>
    <property type="match status" value="1"/>
</dbReference>
<dbReference type="Proteomes" id="UP000041356">
    <property type="component" value="Unassembled WGS sequence"/>
</dbReference>
<keyword evidence="1" id="KW-0238">DNA-binding</keyword>
<name>A0A9P1PVZ8_YEREN</name>
<dbReference type="PROSITE" id="PS00622">
    <property type="entry name" value="HTH_LUXR_1"/>
    <property type="match status" value="1"/>
</dbReference>
<dbReference type="SMART" id="SM00421">
    <property type="entry name" value="HTH_LUXR"/>
    <property type="match status" value="1"/>
</dbReference>
<dbReference type="Gene3D" id="1.10.10.10">
    <property type="entry name" value="Winged helix-like DNA-binding domain superfamily/Winged helix DNA-binding domain"/>
    <property type="match status" value="1"/>
</dbReference>
<dbReference type="InterPro" id="IPR000792">
    <property type="entry name" value="Tscrpt_reg_LuxR_C"/>
</dbReference>